<dbReference type="PANTHER" id="PTHR12029">
    <property type="entry name" value="RNA METHYLTRANSFERASE"/>
    <property type="match status" value="1"/>
</dbReference>
<reference evidence="15" key="1">
    <citation type="submission" date="2025-08" db="UniProtKB">
        <authorList>
            <consortium name="RefSeq"/>
        </authorList>
    </citation>
    <scope>IDENTIFICATION</scope>
    <source>
        <tissue evidence="15">Gonad</tissue>
    </source>
</reference>
<evidence type="ECO:0000313" key="15">
    <source>
        <dbReference type="RefSeq" id="XP_019627293.1"/>
    </source>
</evidence>
<dbReference type="OrthoDB" id="241340at2759"/>
<evidence type="ECO:0000256" key="9">
    <source>
        <dbReference type="ARBA" id="ARBA00093594"/>
    </source>
</evidence>
<dbReference type="Gene3D" id="3.40.1280.10">
    <property type="match status" value="1"/>
</dbReference>
<evidence type="ECO:0000256" key="2">
    <source>
        <dbReference type="ARBA" id="ARBA00022603"/>
    </source>
</evidence>
<organism evidence="14 15">
    <name type="scientific">Branchiostoma belcheri</name>
    <name type="common">Amphioxus</name>
    <dbReference type="NCBI Taxonomy" id="7741"/>
    <lineage>
        <taxon>Eukaryota</taxon>
        <taxon>Metazoa</taxon>
        <taxon>Chordata</taxon>
        <taxon>Cephalochordata</taxon>
        <taxon>Leptocardii</taxon>
        <taxon>Amphioxiformes</taxon>
        <taxon>Branchiostomatidae</taxon>
        <taxon>Branchiostoma</taxon>
    </lineage>
</organism>
<dbReference type="Pfam" id="PF25050">
    <property type="entry name" value="TARBP1"/>
    <property type="match status" value="1"/>
</dbReference>
<evidence type="ECO:0000256" key="4">
    <source>
        <dbReference type="ARBA" id="ARBA00022691"/>
    </source>
</evidence>
<dbReference type="GO" id="GO:0141100">
    <property type="term" value="F:tRNA (guanine(18)-2'-O)-methyltransferase activity"/>
    <property type="evidence" value="ECO:0007669"/>
    <property type="project" value="UniProtKB-EC"/>
</dbReference>
<dbReference type="InterPro" id="IPR016024">
    <property type="entry name" value="ARM-type_fold"/>
</dbReference>
<protein>
    <recommendedName>
        <fullName evidence="10">tRNA (guanosine(18)-2'-O)-methyltransferase TARBP1</fullName>
        <ecNumber evidence="9">2.1.1.34</ecNumber>
    </recommendedName>
    <alternativeName>
        <fullName evidence="11">TAR RNA-binding protein 1</fullName>
    </alternativeName>
</protein>
<dbReference type="GO" id="GO:0030488">
    <property type="term" value="P:tRNA methylation"/>
    <property type="evidence" value="ECO:0007669"/>
    <property type="project" value="InterPro"/>
</dbReference>
<evidence type="ECO:0000313" key="14">
    <source>
        <dbReference type="Proteomes" id="UP000515135"/>
    </source>
</evidence>
<gene>
    <name evidence="15" type="primary">LOC109472160</name>
</gene>
<dbReference type="Proteomes" id="UP000515135">
    <property type="component" value="Unplaced"/>
</dbReference>
<keyword evidence="2 15" id="KW-0489">Methyltransferase</keyword>
<evidence type="ECO:0000256" key="1">
    <source>
        <dbReference type="ARBA" id="ARBA00007228"/>
    </source>
</evidence>
<dbReference type="SUPFAM" id="SSF75217">
    <property type="entry name" value="alpha/beta knot"/>
    <property type="match status" value="1"/>
</dbReference>
<evidence type="ECO:0000256" key="6">
    <source>
        <dbReference type="ARBA" id="ARBA00022990"/>
    </source>
</evidence>
<keyword evidence="6" id="KW-0007">Acetylation</keyword>
<feature type="domain" description="TARBP1" evidence="13">
    <location>
        <begin position="294"/>
        <end position="384"/>
    </location>
</feature>
<dbReference type="KEGG" id="bbel:109472160"/>
<feature type="domain" description="tRNA/rRNA methyltransferase SpoU type" evidence="12">
    <location>
        <begin position="1490"/>
        <end position="1631"/>
    </location>
</feature>
<keyword evidence="5" id="KW-0694">RNA-binding</keyword>
<dbReference type="GO" id="GO:0003723">
    <property type="term" value="F:RNA binding"/>
    <property type="evidence" value="ECO:0007669"/>
    <property type="project" value="UniProtKB-KW"/>
</dbReference>
<evidence type="ECO:0000259" key="12">
    <source>
        <dbReference type="Pfam" id="PF00588"/>
    </source>
</evidence>
<dbReference type="EC" id="2.1.1.34" evidence="9"/>
<dbReference type="CDD" id="cd18091">
    <property type="entry name" value="SpoU-like_TRM3-like"/>
    <property type="match status" value="1"/>
</dbReference>
<keyword evidence="14" id="KW-1185">Reference proteome</keyword>
<proteinExistence type="inferred from homology"/>
<sequence>MCESITRLGQNYFCPAMAMDGILLKLLQRESAVSPVQLIQNLVKEPSCTLDERIESLNSLCSVLESADATSGCQHQNRDQIFPVCEEVINTICIPSLKAVNTSRVGKTKDSSEPQRLHAACELLIGCLRLSGSSQSTDLMDSVALLIDASLRTYCEEQRLGYDSDHRDVLDVKTAVEVMNYLLKHASNLSTRHEFETQLFPRVLDTLEHSRFYTEGTSSRVVGILLPKFLSNADRYQERISAIWDLLLRLKTGGQDAVEKAFLLLCGLADHFFGGACSFDISSQGEFWALLQVGLLTGTNAVTRKRAMYLLKRALDTISRHDRTITCADADTGLLFWWSPAHSAQLMPVWQDYILIIETLEENQVHVVKPVLPRMKTLITAMATVLPDPGCLLLHPSWLYTVYRKAFTHDNKNIHRWALLDILQLDLAASPHIITMGFTQFILGPVMSKLLQDTSLYNRLEGEKLGSCPVIGQAILPFLTKCLDMLGSAEKVQFMQDLIAALSREPCGAVPLLYVTQALASVPPVPAWGDATLAQIRQVVMTHVMTNNVTLRGAIQCHFAQAICNMADVEKVSLQQLASTLACLEREDGCMVRGTGLWEQVSRWLTEHGGCLQDLGPTQTGDPVPDAHLSRFLQAGVHAAIQVSPEEASGSDVPGRNEAHSIAMLLLLAVDGQHKIRQLQDTEEQQETALNSDSPAGVLSLEALLSPVVQVMNSARTHPYLPPAKADRCLHILSCLMEEHGTSEMARGCCVNTTQQLSQVLQSCLEETLAFLVQKLTAEITKMADIGRVNMYTQLLKQLSTFYPGGNQATNLVLGSLQTLVEKSIITLESQDNQVSVVQSQLCCLSAMKCLSCVCEIVQTGPAAYRGLGETLVGAGRVLRLQDGFGKPSDADSEHVSREDWGRAVCLYVESQWTVVDFLLWLPGNRAGHALGSPAELLTRAMDNTEVATGMAAIQLMRTMERLIPPVHEAGEESMCVAAMDCAWKLVQDFYRDTDHFWPVMYSFVGITFHPALMAAPTTSAVFLRQKQYAGELFAMGERIRGVTNILLRHCCGYWAGGCCSDTQTDAADESPSALAIRISSATAHIDVILEAATFGPHFKRNLRTELDTIAYVKQLGNKCSVNEAYKGDERDDKQVRACVVNFLVSISRHQTQWTPFIELLFTRLVEKDQEMTQRVHRYHLNAFPHRYKNRVWQVVLIILPYISEPLAAQYVDHLFNTLAAENQISVRYMVEWCLLLLLHKYPSLQPNLWDGLRHDSDKRIGIMASQMEITAHLGLLLEDKHEQEEFFDKAFLAVMPWALVPHFAVRVFALSALQWMWRYCQEQGFTRLMEKHSLLRPCLDAKENITANKVWKKLTENWYIYNFRPRQDYSVETIFHSLPYLSGITDAEWISQNLFLQSPPAIWQDEESCKPLPLWNPRDDLRKCVYSLWKIKGPGIWNSQDEKKPEESPSEPPAEGNVQKKIITWRHTLEEPHLNMADMHIKVVRKGHLVVVASLIDKPTNLGGLCRTCEIFGVSTLVLGSMKYVEDKTFQQLSVSSQGWVNIQEVRPSELAEYVEEMRRQGYFLIGVEQTADSRNLTEFTFPDKSLLLLGNEKEGIPVELIHQLDVCVEIPQQGIVRSLNVHVSGALLIWEYTRQQIIKE</sequence>
<comment type="function">
    <text evidence="8">S-adenosyl-L-methionine-dependent 2'-O-ribose methyltransferase that catalyzes the formation of 2'-O-methylguanosine at position 18 (Gm18) in a subset of tRNA. Selectively mediates Gm18 methylation of tRNAGln-TTG/CTG and tRNASer-TGA/GCT. Gm18 modification can enhance the stability of modified tRNAs.</text>
</comment>
<evidence type="ECO:0000256" key="5">
    <source>
        <dbReference type="ARBA" id="ARBA00022884"/>
    </source>
</evidence>
<evidence type="ECO:0000259" key="13">
    <source>
        <dbReference type="Pfam" id="PF25050"/>
    </source>
</evidence>
<dbReference type="SUPFAM" id="SSF48371">
    <property type="entry name" value="ARM repeat"/>
    <property type="match status" value="1"/>
</dbReference>
<dbReference type="PANTHER" id="PTHR12029:SF11">
    <property type="entry name" value="METHYLTRANSFERASE TARBP1-RELATED"/>
    <property type="match status" value="1"/>
</dbReference>
<dbReference type="Pfam" id="PF00588">
    <property type="entry name" value="SpoU_methylase"/>
    <property type="match status" value="1"/>
</dbReference>
<dbReference type="InterPro" id="IPR045330">
    <property type="entry name" value="TRM3/TARBP1"/>
</dbReference>
<dbReference type="InterPro" id="IPR044748">
    <property type="entry name" value="Trm3/TARBP1_C"/>
</dbReference>
<dbReference type="InterPro" id="IPR029028">
    <property type="entry name" value="Alpha/beta_knot_MTases"/>
</dbReference>
<keyword evidence="4" id="KW-0949">S-adenosyl-L-methionine</keyword>
<name>A0A6P4YSF3_BRABE</name>
<dbReference type="InterPro" id="IPR001537">
    <property type="entry name" value="SpoU_MeTrfase"/>
</dbReference>
<evidence type="ECO:0000256" key="8">
    <source>
        <dbReference type="ARBA" id="ARBA00093361"/>
    </source>
</evidence>
<evidence type="ECO:0000256" key="7">
    <source>
        <dbReference type="ARBA" id="ARBA00093266"/>
    </source>
</evidence>
<dbReference type="FunFam" id="3.40.1280.10:FF:000010">
    <property type="entry name" value="probable methyltransferase TARBP1"/>
    <property type="match status" value="1"/>
</dbReference>
<comment type="similarity">
    <text evidence="1">Belongs to the class IV-like SAM-binding methyltransferase superfamily. RNA methyltransferase TrmH family.</text>
</comment>
<dbReference type="InterPro" id="IPR029026">
    <property type="entry name" value="tRNA_m1G_MTases_N"/>
</dbReference>
<keyword evidence="3" id="KW-0808">Transferase</keyword>
<dbReference type="InterPro" id="IPR056921">
    <property type="entry name" value="TARBP1_dom"/>
</dbReference>
<dbReference type="GeneID" id="109472160"/>
<evidence type="ECO:0000256" key="10">
    <source>
        <dbReference type="ARBA" id="ARBA00093636"/>
    </source>
</evidence>
<dbReference type="RefSeq" id="XP_019627293.1">
    <property type="nucleotide sequence ID" value="XM_019771734.1"/>
</dbReference>
<evidence type="ECO:0000256" key="3">
    <source>
        <dbReference type="ARBA" id="ARBA00022679"/>
    </source>
</evidence>
<accession>A0A6P4YSF3</accession>
<evidence type="ECO:0000256" key="11">
    <source>
        <dbReference type="ARBA" id="ARBA00093656"/>
    </source>
</evidence>
<comment type="catalytic activity">
    <reaction evidence="7">
        <text>guanosine(18) in tRNA + S-adenosyl-L-methionine = 2'-O-methylguanosine(18) in tRNA + S-adenosyl-L-homocysteine + H(+)</text>
        <dbReference type="Rhea" id="RHEA:20077"/>
        <dbReference type="Rhea" id="RHEA-COMP:10190"/>
        <dbReference type="Rhea" id="RHEA-COMP:10192"/>
        <dbReference type="ChEBI" id="CHEBI:15378"/>
        <dbReference type="ChEBI" id="CHEBI:57856"/>
        <dbReference type="ChEBI" id="CHEBI:59789"/>
        <dbReference type="ChEBI" id="CHEBI:74269"/>
        <dbReference type="ChEBI" id="CHEBI:74445"/>
        <dbReference type="EC" id="2.1.1.34"/>
    </reaction>
    <physiologicalReaction direction="left-to-right" evidence="7">
        <dbReference type="Rhea" id="RHEA:20078"/>
    </physiologicalReaction>
</comment>